<dbReference type="Gene3D" id="3.40.50.10330">
    <property type="entry name" value="Probable inorganic polyphosphate/atp-NAD kinase, domain 1"/>
    <property type="match status" value="1"/>
</dbReference>
<dbReference type="Pfam" id="PF20143">
    <property type="entry name" value="NAD_kinase_C"/>
    <property type="match status" value="1"/>
</dbReference>
<feature type="binding site" evidence="6">
    <location>
        <begin position="67"/>
        <end position="68"/>
    </location>
    <ligand>
        <name>NAD(+)</name>
        <dbReference type="ChEBI" id="CHEBI:57540"/>
    </ligand>
</feature>
<evidence type="ECO:0000256" key="1">
    <source>
        <dbReference type="ARBA" id="ARBA00022679"/>
    </source>
</evidence>
<dbReference type="RefSeq" id="WP_078765066.1">
    <property type="nucleotide sequence ID" value="NZ_FUXZ01000002.1"/>
</dbReference>
<comment type="caution">
    <text evidence="6">Lacks conserved residue(s) required for the propagation of feature annotation.</text>
</comment>
<keyword evidence="3 6" id="KW-0521">NADP</keyword>
<proteinExistence type="inferred from homology"/>
<name>A0A1T4V4Z6_9FIRM</name>
<feature type="active site" description="Proton acceptor" evidence="6">
    <location>
        <position position="67"/>
    </location>
</feature>
<evidence type="ECO:0000313" key="8">
    <source>
        <dbReference type="Proteomes" id="UP000190814"/>
    </source>
</evidence>
<keyword evidence="6" id="KW-0963">Cytoplasm</keyword>
<dbReference type="Gene3D" id="2.60.200.30">
    <property type="entry name" value="Probable inorganic polyphosphate/atp-NAD kinase, domain 2"/>
    <property type="match status" value="1"/>
</dbReference>
<keyword evidence="4 6" id="KW-0520">NAD</keyword>
<dbReference type="PANTHER" id="PTHR20275:SF0">
    <property type="entry name" value="NAD KINASE"/>
    <property type="match status" value="1"/>
</dbReference>
<dbReference type="SUPFAM" id="SSF111331">
    <property type="entry name" value="NAD kinase/diacylglycerol kinase-like"/>
    <property type="match status" value="1"/>
</dbReference>
<dbReference type="GO" id="GO:0003951">
    <property type="term" value="F:NAD+ kinase activity"/>
    <property type="evidence" value="ECO:0007669"/>
    <property type="project" value="UniProtKB-UniRule"/>
</dbReference>
<keyword evidence="1 6" id="KW-0808">Transferase</keyword>
<dbReference type="EC" id="2.7.1.23" evidence="6"/>
<dbReference type="GO" id="GO:0019674">
    <property type="term" value="P:NAD+ metabolic process"/>
    <property type="evidence" value="ECO:0007669"/>
    <property type="project" value="InterPro"/>
</dbReference>
<feature type="binding site" evidence="6">
    <location>
        <begin position="141"/>
        <end position="142"/>
    </location>
    <ligand>
        <name>NAD(+)</name>
        <dbReference type="ChEBI" id="CHEBI:57540"/>
    </ligand>
</feature>
<keyword evidence="8" id="KW-1185">Reference proteome</keyword>
<dbReference type="Pfam" id="PF01513">
    <property type="entry name" value="NAD_kinase"/>
    <property type="match status" value="1"/>
</dbReference>
<keyword evidence="2 6" id="KW-0418">Kinase</keyword>
<feature type="binding site" evidence="6">
    <location>
        <begin position="180"/>
        <end position="185"/>
    </location>
    <ligand>
        <name>NAD(+)</name>
        <dbReference type="ChEBI" id="CHEBI:57540"/>
    </ligand>
</feature>
<comment type="similarity">
    <text evidence="6">Belongs to the NAD kinase family.</text>
</comment>
<evidence type="ECO:0000256" key="2">
    <source>
        <dbReference type="ARBA" id="ARBA00022777"/>
    </source>
</evidence>
<dbReference type="OrthoDB" id="9774737at2"/>
<accession>A0A1T4V4Z6</accession>
<comment type="catalytic activity">
    <reaction evidence="5 6">
        <text>NAD(+) + ATP = ADP + NADP(+) + H(+)</text>
        <dbReference type="Rhea" id="RHEA:18629"/>
        <dbReference type="ChEBI" id="CHEBI:15378"/>
        <dbReference type="ChEBI" id="CHEBI:30616"/>
        <dbReference type="ChEBI" id="CHEBI:57540"/>
        <dbReference type="ChEBI" id="CHEBI:58349"/>
        <dbReference type="ChEBI" id="CHEBI:456216"/>
        <dbReference type="EC" id="2.7.1.23"/>
    </reaction>
</comment>
<dbReference type="AlphaFoldDB" id="A0A1T4V4Z6"/>
<dbReference type="PANTHER" id="PTHR20275">
    <property type="entry name" value="NAD KINASE"/>
    <property type="match status" value="1"/>
</dbReference>
<dbReference type="GO" id="GO:0005524">
    <property type="term" value="F:ATP binding"/>
    <property type="evidence" value="ECO:0007669"/>
    <property type="project" value="UniProtKB-KW"/>
</dbReference>
<dbReference type="GO" id="GO:0006741">
    <property type="term" value="P:NADP+ biosynthetic process"/>
    <property type="evidence" value="ECO:0007669"/>
    <property type="project" value="UniProtKB-UniRule"/>
</dbReference>
<dbReference type="STRING" id="39495.SAMN02745111_00174"/>
<evidence type="ECO:0000256" key="3">
    <source>
        <dbReference type="ARBA" id="ARBA00022857"/>
    </source>
</evidence>
<evidence type="ECO:0000256" key="4">
    <source>
        <dbReference type="ARBA" id="ARBA00023027"/>
    </source>
</evidence>
<dbReference type="EMBL" id="FUXZ01000002">
    <property type="protein sequence ID" value="SKA60090.1"/>
    <property type="molecule type" value="Genomic_DNA"/>
</dbReference>
<evidence type="ECO:0000313" key="7">
    <source>
        <dbReference type="EMBL" id="SKA60090.1"/>
    </source>
</evidence>
<keyword evidence="6" id="KW-0547">Nucleotide-binding</keyword>
<dbReference type="InterPro" id="IPR016064">
    <property type="entry name" value="NAD/diacylglycerol_kinase_sf"/>
</dbReference>
<feature type="binding site" evidence="6">
    <location>
        <position position="169"/>
    </location>
    <ligand>
        <name>NAD(+)</name>
        <dbReference type="ChEBI" id="CHEBI:57540"/>
    </ligand>
</feature>
<dbReference type="InterPro" id="IPR017438">
    <property type="entry name" value="ATP-NAD_kinase_N"/>
</dbReference>
<sequence>MKNFLVITNKSKDSKLKIGTQILEYAKKHEDVKITLADVDRLEGRYKFTNPDKVSKDIECVIAVGGDGTLLQAARDLFEINVPFIGVNRGTLGYLSEVKPDQVEEMMDKLINDEYTIEKRMMIEGEVHKKGERFVTSISLNDIVISRIAGMLNLSVLVKNKFLTTYPADGVIISTPTGSTAYNLSAGGPIVDPQAEIIVITPMYPHTLNTRSVILSTNDEITIKINEIRGSSDKCGISFDGDFRIELGTGDKVKIRKSNDYTKIIKLSDQSFIEVLNEKMGDR</sequence>
<comment type="function">
    <text evidence="6">Involved in the regulation of the intracellular balance of NAD and NADP, and is a key enzyme in the biosynthesis of NADP. Catalyzes specifically the phosphorylation on 2'-hydroxyl of the adenosine moiety of NAD to yield NADP.</text>
</comment>
<organism evidence="7 8">
    <name type="scientific">Eubacterium uniforme</name>
    <dbReference type="NCBI Taxonomy" id="39495"/>
    <lineage>
        <taxon>Bacteria</taxon>
        <taxon>Bacillati</taxon>
        <taxon>Bacillota</taxon>
        <taxon>Clostridia</taxon>
        <taxon>Eubacteriales</taxon>
        <taxon>Eubacteriaceae</taxon>
        <taxon>Eubacterium</taxon>
    </lineage>
</organism>
<gene>
    <name evidence="6" type="primary">nadK</name>
    <name evidence="7" type="ORF">SAMN02745111_00174</name>
</gene>
<protein>
    <recommendedName>
        <fullName evidence="6">NAD kinase</fullName>
        <ecNumber evidence="6">2.7.1.23</ecNumber>
    </recommendedName>
    <alternativeName>
        <fullName evidence="6">ATP-dependent NAD kinase</fullName>
    </alternativeName>
</protein>
<keyword evidence="6" id="KW-0067">ATP-binding</keyword>
<comment type="cofactor">
    <cofactor evidence="6">
        <name>a divalent metal cation</name>
        <dbReference type="ChEBI" id="CHEBI:60240"/>
    </cofactor>
</comment>
<dbReference type="GO" id="GO:0051287">
    <property type="term" value="F:NAD binding"/>
    <property type="evidence" value="ECO:0007669"/>
    <property type="project" value="UniProtKB-ARBA"/>
</dbReference>
<dbReference type="Proteomes" id="UP000190814">
    <property type="component" value="Unassembled WGS sequence"/>
</dbReference>
<evidence type="ECO:0000256" key="5">
    <source>
        <dbReference type="ARBA" id="ARBA00047925"/>
    </source>
</evidence>
<evidence type="ECO:0000256" key="6">
    <source>
        <dbReference type="HAMAP-Rule" id="MF_00361"/>
    </source>
</evidence>
<reference evidence="7 8" key="1">
    <citation type="submission" date="2017-02" db="EMBL/GenBank/DDBJ databases">
        <authorList>
            <person name="Peterson S.W."/>
        </authorList>
    </citation>
    <scope>NUCLEOTIDE SEQUENCE [LARGE SCALE GENOMIC DNA]</scope>
    <source>
        <strain evidence="7 8">ATCC 35992</strain>
    </source>
</reference>
<dbReference type="GO" id="GO:0005737">
    <property type="term" value="C:cytoplasm"/>
    <property type="evidence" value="ECO:0007669"/>
    <property type="project" value="UniProtKB-SubCell"/>
</dbReference>
<dbReference type="HAMAP" id="MF_00361">
    <property type="entry name" value="NAD_kinase"/>
    <property type="match status" value="1"/>
</dbReference>
<dbReference type="GO" id="GO:0046872">
    <property type="term" value="F:metal ion binding"/>
    <property type="evidence" value="ECO:0007669"/>
    <property type="project" value="UniProtKB-UniRule"/>
</dbReference>
<comment type="subcellular location">
    <subcellularLocation>
        <location evidence="6">Cytoplasm</location>
    </subcellularLocation>
</comment>
<dbReference type="InterPro" id="IPR002504">
    <property type="entry name" value="NADK"/>
</dbReference>
<dbReference type="InterPro" id="IPR017437">
    <property type="entry name" value="ATP-NAD_kinase_PpnK-typ_C"/>
</dbReference>